<dbReference type="Pfam" id="PF13320">
    <property type="entry name" value="GH123_cat"/>
    <property type="match status" value="1"/>
</dbReference>
<proteinExistence type="predicted"/>
<organism evidence="2 3">
    <name type="scientific">Desulfatibacillum aliphaticivorans</name>
    <dbReference type="NCBI Taxonomy" id="218208"/>
    <lineage>
        <taxon>Bacteria</taxon>
        <taxon>Pseudomonadati</taxon>
        <taxon>Thermodesulfobacteriota</taxon>
        <taxon>Desulfobacteria</taxon>
        <taxon>Desulfobacterales</taxon>
        <taxon>Desulfatibacillaceae</taxon>
        <taxon>Desulfatibacillum</taxon>
    </lineage>
</organism>
<keyword evidence="3" id="KW-1185">Reference proteome</keyword>
<sequence>MRNLIHVLPVCIRVSFVIPLLLLLLWSPSITDAADDELENYTFTLTQSTAGHTFWTTPPSERVFKDDAPPEETGSQVLVYTAKNEFEPFQIVVNPASTGNVQVTIGDFGTGVTTDLYQVKYINIETVSDNLGRTGDYPDPLWPLENGANVNLTAGENTAFWVSLNISSTAAAGDHLGSVTIGGTTIPVNLHVFNFSVPDELHVKSQMNFSHNAVLQKYGVSGTGDNYWMYVDMMKQFFIDHRLTSKSPLWSGGLTSSGGASYITYDCDTQALSDPWDIWGFEKPAKKYLDGIGFEEGELFNDGVGFPSFMAITFQNNDSSQDQRPSTFCGSSRSANDWYTANNPDSVYNTKWKDYMHATQEYLRGLGYLDRAYYYMANEPQDGEDYKAVAWYANLLKSAAPDLKLMVSEEPKEEIYNNETYSGAKIDIWLPVLNNYDPDVSHDREKNHQEETWVYFLHGTRPPYYNPITLDHPGIESKFTGWLLWKYRIRGIAYYSMNGWSKNPWTSPMTDGHNGDTFMFYPPSEDNSAIDYAANNHRLVPSIRLELMRDSLEDYEYLYLLNGGANPVVDVVNNSDAQADKIISSLTSYTRDSQFMYNLRKYIGQYLGNEIAEIPDISPLVLHDRSQGEPDNYYINFQNPAGEPAADPLIVDGKTYMKIGWNDYDQGLGYGWYGDMAHVEYQYLSSAPNVLQGSILYDDWGREKTFEFDLPNGNYEVTVSVGWQGRTYSHNQVVVEGVDFVVDEATSPYLVRTRMVEVKDYKLTMEMGIFDEYTMLNYMEIKGRSDIAGDLNGDSNINLTDAVLVLKILAGRETGALNPNADVNADSAFGLEEAIYILQTQAGM</sequence>
<dbReference type="Gene3D" id="2.60.120.430">
    <property type="entry name" value="Galactose-binding lectin"/>
    <property type="match status" value="1"/>
</dbReference>
<accession>B8FFN5</accession>
<dbReference type="GO" id="GO:0000272">
    <property type="term" value="P:polysaccharide catabolic process"/>
    <property type="evidence" value="ECO:0007669"/>
    <property type="project" value="InterPro"/>
</dbReference>
<dbReference type="Gene3D" id="1.10.1330.10">
    <property type="entry name" value="Dockerin domain"/>
    <property type="match status" value="1"/>
</dbReference>
<dbReference type="InterPro" id="IPR002105">
    <property type="entry name" value="Dockerin_1_rpt"/>
</dbReference>
<evidence type="ECO:0000313" key="3">
    <source>
        <dbReference type="Proteomes" id="UP000000739"/>
    </source>
</evidence>
<dbReference type="InterPro" id="IPR008979">
    <property type="entry name" value="Galactose-bd-like_sf"/>
</dbReference>
<dbReference type="Proteomes" id="UP000000739">
    <property type="component" value="Chromosome"/>
</dbReference>
<feature type="domain" description="Glycoside hydrolase 123 catalytic" evidence="1">
    <location>
        <begin position="342"/>
        <end position="560"/>
    </location>
</feature>
<dbReference type="EMBL" id="CP001322">
    <property type="protein sequence ID" value="ACL03440.1"/>
    <property type="molecule type" value="Genomic_DNA"/>
</dbReference>
<dbReference type="InterPro" id="IPR025150">
    <property type="entry name" value="GH123_cat"/>
</dbReference>
<dbReference type="CDD" id="cd14256">
    <property type="entry name" value="Dockerin_I"/>
    <property type="match status" value="1"/>
</dbReference>
<dbReference type="GO" id="GO:0004553">
    <property type="term" value="F:hydrolase activity, hydrolyzing O-glycosyl compounds"/>
    <property type="evidence" value="ECO:0007669"/>
    <property type="project" value="InterPro"/>
</dbReference>
<name>B8FFN5_DESAL</name>
<evidence type="ECO:0000259" key="1">
    <source>
        <dbReference type="Pfam" id="PF13320"/>
    </source>
</evidence>
<evidence type="ECO:0000313" key="2">
    <source>
        <dbReference type="EMBL" id="ACL03440.1"/>
    </source>
</evidence>
<dbReference type="Pfam" id="PF00404">
    <property type="entry name" value="Dockerin_1"/>
    <property type="match status" value="1"/>
</dbReference>
<dbReference type="InterPro" id="IPR036439">
    <property type="entry name" value="Dockerin_dom_sf"/>
</dbReference>
<dbReference type="eggNOG" id="COG1572">
    <property type="taxonomic scope" value="Bacteria"/>
</dbReference>
<dbReference type="SUPFAM" id="SSF49785">
    <property type="entry name" value="Galactose-binding domain-like"/>
    <property type="match status" value="1"/>
</dbReference>
<dbReference type="AlphaFoldDB" id="B8FFN5"/>
<dbReference type="KEGG" id="dal:Dalk_1743"/>
<protein>
    <recommendedName>
        <fullName evidence="1">Glycoside hydrolase 123 catalytic domain-containing protein</fullName>
    </recommendedName>
</protein>
<reference evidence="2 3" key="1">
    <citation type="journal article" date="2012" name="Environ. Microbiol.">
        <title>The genome sequence of Desulfatibacillum alkenivorans AK-01: a blueprint for anaerobic alkane oxidation.</title>
        <authorList>
            <person name="Callaghan A.V."/>
            <person name="Morris B.E."/>
            <person name="Pereira I.A."/>
            <person name="McInerney M.J."/>
            <person name="Austin R.N."/>
            <person name="Groves J.T."/>
            <person name="Kukor J.J."/>
            <person name="Suflita J.M."/>
            <person name="Young L.Y."/>
            <person name="Zylstra G.J."/>
            <person name="Wawrik B."/>
        </authorList>
    </citation>
    <scope>NUCLEOTIDE SEQUENCE [LARGE SCALE GENOMIC DNA]</scope>
    <source>
        <strain evidence="2 3">AK-01</strain>
    </source>
</reference>
<dbReference type="HOGENOM" id="CLU_353271_0_0_7"/>
<gene>
    <name evidence="2" type="ordered locus">Dalk_1743</name>
</gene>
<dbReference type="RefSeq" id="WP_012610874.1">
    <property type="nucleotide sequence ID" value="NC_011768.1"/>
</dbReference>
<dbReference type="SUPFAM" id="SSF63446">
    <property type="entry name" value="Type I dockerin domain"/>
    <property type="match status" value="1"/>
</dbReference>